<dbReference type="EMBL" id="JAQFWQ010000013">
    <property type="protein sequence ID" value="MDA2810384.1"/>
    <property type="molecule type" value="Genomic_DNA"/>
</dbReference>
<dbReference type="Proteomes" id="UP001527866">
    <property type="component" value="Unassembled WGS sequence"/>
</dbReference>
<dbReference type="InterPro" id="IPR001932">
    <property type="entry name" value="PPM-type_phosphatase-like_dom"/>
</dbReference>
<gene>
    <name evidence="2" type="ORF">O4J56_07005</name>
</gene>
<keyword evidence="3" id="KW-1185">Reference proteome</keyword>
<dbReference type="InterPro" id="IPR036457">
    <property type="entry name" value="PPM-type-like_dom_sf"/>
</dbReference>
<dbReference type="Gene3D" id="3.60.40.10">
    <property type="entry name" value="PPM-type phosphatase domain"/>
    <property type="match status" value="1"/>
</dbReference>
<dbReference type="Pfam" id="PF13672">
    <property type="entry name" value="PP2C_2"/>
    <property type="match status" value="1"/>
</dbReference>
<evidence type="ECO:0000313" key="2">
    <source>
        <dbReference type="EMBL" id="MDA2810384.1"/>
    </source>
</evidence>
<organism evidence="2 3">
    <name type="scientific">Nocardiopsis endophytica</name>
    <dbReference type="NCBI Taxonomy" id="3018445"/>
    <lineage>
        <taxon>Bacteria</taxon>
        <taxon>Bacillati</taxon>
        <taxon>Actinomycetota</taxon>
        <taxon>Actinomycetes</taxon>
        <taxon>Streptosporangiales</taxon>
        <taxon>Nocardiopsidaceae</taxon>
        <taxon>Nocardiopsis</taxon>
    </lineage>
</organism>
<accession>A0ABT4U0A8</accession>
<dbReference type="RefSeq" id="WP_270684479.1">
    <property type="nucleotide sequence ID" value="NZ_JAQFWQ010000013.1"/>
</dbReference>
<evidence type="ECO:0000313" key="3">
    <source>
        <dbReference type="Proteomes" id="UP001527866"/>
    </source>
</evidence>
<dbReference type="SMART" id="SM00332">
    <property type="entry name" value="PP2Cc"/>
    <property type="match status" value="1"/>
</dbReference>
<sequence>MLTTCPACADPIGGGDDYCENCGLRLTPVPSEDTGGGRDRVEADLGPLAGISDIGLRHHRNEDAMALLTPGARSPALVGVVCDGVSSAPRSDDAALVAAETGAAETARALREGAPANEAAATGMTRAAGAVAALADAAGAPACTYVAACMPEGGGPVTVAWIGDSRAYWIPGAGAPGPARLLTRDDSWSAAMVEGGVLSEEEAENSLYAHAITAWLGADSGEVEGHVATVALQGPGAVVLCTDGLWNYASAAEDLAALLPGAERDPAAAARTAVEAALEAGGRDNVTVVVMAV</sequence>
<name>A0ABT4U0A8_9ACTN</name>
<dbReference type="PROSITE" id="PS51746">
    <property type="entry name" value="PPM_2"/>
    <property type="match status" value="1"/>
</dbReference>
<feature type="domain" description="PPM-type phosphatase" evidence="1">
    <location>
        <begin position="48"/>
        <end position="293"/>
    </location>
</feature>
<comment type="caution">
    <text evidence="2">The sequence shown here is derived from an EMBL/GenBank/DDBJ whole genome shotgun (WGS) entry which is preliminary data.</text>
</comment>
<reference evidence="2 3" key="1">
    <citation type="submission" date="2023-01" db="EMBL/GenBank/DDBJ databases">
        <title>Draft genome sequence of Nocardiopsis sp. RSe5-2 isolated from halophytes.</title>
        <authorList>
            <person name="Duangmal K."/>
            <person name="Chantavorakit T."/>
        </authorList>
    </citation>
    <scope>NUCLEOTIDE SEQUENCE [LARGE SCALE GENOMIC DNA]</scope>
    <source>
        <strain evidence="2 3">RSe5-2</strain>
    </source>
</reference>
<proteinExistence type="predicted"/>
<dbReference type="SUPFAM" id="SSF81606">
    <property type="entry name" value="PP2C-like"/>
    <property type="match status" value="1"/>
</dbReference>
<evidence type="ECO:0000259" key="1">
    <source>
        <dbReference type="PROSITE" id="PS51746"/>
    </source>
</evidence>
<protein>
    <submittedName>
        <fullName evidence="2">Protein phosphatase 2C domain-containing protein</fullName>
    </submittedName>
</protein>